<evidence type="ECO:0000313" key="3">
    <source>
        <dbReference type="EMBL" id="MBP1325509.1"/>
    </source>
</evidence>
<comment type="caution">
    <text evidence="3">The sequence shown here is derived from an EMBL/GenBank/DDBJ whole genome shotgun (WGS) entry which is preliminary data.</text>
</comment>
<evidence type="ECO:0000256" key="2">
    <source>
        <dbReference type="SAM" id="Phobius"/>
    </source>
</evidence>
<feature type="region of interest" description="Disordered" evidence="1">
    <location>
        <begin position="156"/>
        <end position="204"/>
    </location>
</feature>
<organism evidence="3 4">
    <name type="scientific">Leucobacter exalbidus</name>
    <dbReference type="NCBI Taxonomy" id="662960"/>
    <lineage>
        <taxon>Bacteria</taxon>
        <taxon>Bacillati</taxon>
        <taxon>Actinomycetota</taxon>
        <taxon>Actinomycetes</taxon>
        <taxon>Micrococcales</taxon>
        <taxon>Microbacteriaceae</taxon>
        <taxon>Leucobacter</taxon>
    </lineage>
</organism>
<dbReference type="EMBL" id="JAFIDA010000001">
    <property type="protein sequence ID" value="MBP1325509.1"/>
    <property type="molecule type" value="Genomic_DNA"/>
</dbReference>
<dbReference type="Pfam" id="PF09534">
    <property type="entry name" value="Trp_oprn_chp"/>
    <property type="match status" value="1"/>
</dbReference>
<feature type="compositionally biased region" description="Acidic residues" evidence="1">
    <location>
        <begin position="184"/>
        <end position="195"/>
    </location>
</feature>
<accession>A0A940PUG5</accession>
<name>A0A940PUG5_9MICO</name>
<keyword evidence="4" id="KW-1185">Reference proteome</keyword>
<keyword evidence="2" id="KW-1133">Transmembrane helix</keyword>
<sequence length="204" mass="20418">MRAKPLTLGLLAIAGAVALGAGSQPWVTFSLEAGSTEQSTGHDLNAALSPIALAIIAAALALTIAGPIFRRVLGVLITGLGVGATALAFGVVADPAAATATRVTELTGLAGHAGMDAIVGEALTVWPWVTIVAGVISALAGLFVVVTSGRWASAGRKYDTSAAQQPTGPRDRISDWEALSAGEDPTEGTDPEPEVDSTPGDARA</sequence>
<dbReference type="AlphaFoldDB" id="A0A940PUG5"/>
<proteinExistence type="predicted"/>
<gene>
    <name evidence="3" type="ORF">JOF28_000741</name>
</gene>
<dbReference type="Proteomes" id="UP000675163">
    <property type="component" value="Unassembled WGS sequence"/>
</dbReference>
<protein>
    <submittedName>
        <fullName evidence="3">Membrane protein (TIGR02234 family)</fullName>
    </submittedName>
</protein>
<evidence type="ECO:0000313" key="4">
    <source>
        <dbReference type="Proteomes" id="UP000675163"/>
    </source>
</evidence>
<dbReference type="RefSeq" id="WP_209704532.1">
    <property type="nucleotide sequence ID" value="NZ_JAFIDA010000001.1"/>
</dbReference>
<dbReference type="InterPro" id="IPR019051">
    <property type="entry name" value="Trp_biosyn_TM_oprn/chp"/>
</dbReference>
<evidence type="ECO:0000256" key="1">
    <source>
        <dbReference type="SAM" id="MobiDB-lite"/>
    </source>
</evidence>
<keyword evidence="2" id="KW-0812">Transmembrane</keyword>
<keyword evidence="2" id="KW-0472">Membrane</keyword>
<feature type="transmembrane region" description="Helical" evidence="2">
    <location>
        <begin position="125"/>
        <end position="147"/>
    </location>
</feature>
<reference evidence="3" key="1">
    <citation type="submission" date="2021-02" db="EMBL/GenBank/DDBJ databases">
        <title>Sequencing the genomes of 1000 actinobacteria strains.</title>
        <authorList>
            <person name="Klenk H.-P."/>
        </authorList>
    </citation>
    <scope>NUCLEOTIDE SEQUENCE</scope>
    <source>
        <strain evidence="3">DSM 22850</strain>
    </source>
</reference>
<feature type="transmembrane region" description="Helical" evidence="2">
    <location>
        <begin position="44"/>
        <end position="65"/>
    </location>
</feature>
<feature type="transmembrane region" description="Helical" evidence="2">
    <location>
        <begin position="72"/>
        <end position="93"/>
    </location>
</feature>